<dbReference type="PANTHER" id="PTHR24276:SF98">
    <property type="entry name" value="FI18310P1-RELATED"/>
    <property type="match status" value="1"/>
</dbReference>
<dbReference type="InterPro" id="IPR001254">
    <property type="entry name" value="Trypsin_dom"/>
</dbReference>
<dbReference type="InterPro" id="IPR001314">
    <property type="entry name" value="Peptidase_S1A"/>
</dbReference>
<sequence length="396" mass="40572">MRQPRALATALCLALPAAACGVDTQGAPMGEASAEIRGGYETEEHPAVVAILATSGTMSAICTGSLIAPNLVLTAQHCVADIENTVNGGVLCGQTTFGDAWQQGSFAVSTRARVSGDPSIYVGVREVIVPEGRTQVCGDDVALLVLAEPISAEEAAPLVPRVDAPLLDEEAYLALGYGATDDAGSGAGVRRQVDDLTVSCVAEECPSFIITPSEWQGDKGICQGDSGGPALDAAGRVVGIASRGVTGCEDPIYGHVYAWADWLREQALHAADVGAIDPPPWATGFPTDPVYTAPTGDACTTADECGGGVCVDGACSRPCTDVATCPDGYACKASDDAEASASICEKLPSLRSDDAENEDGATCSVGFPGDDPTTPIPWMVGGALGVLAWLQRRRAR</sequence>
<gene>
    <name evidence="5" type="ORF">CAP_4938</name>
</gene>
<accession>A0A017T4D1</accession>
<dbReference type="RefSeq" id="WP_044244931.1">
    <property type="nucleotide sequence ID" value="NZ_ASRX01000039.1"/>
</dbReference>
<dbReference type="STRING" id="1192034.CAP_4938"/>
<feature type="signal peptide" evidence="3">
    <location>
        <begin position="1"/>
        <end position="19"/>
    </location>
</feature>
<keyword evidence="5" id="KW-0645">Protease</keyword>
<feature type="chain" id="PRO_5001496315" evidence="3">
    <location>
        <begin position="20"/>
        <end position="396"/>
    </location>
</feature>
<keyword evidence="6" id="KW-1185">Reference proteome</keyword>
<keyword evidence="3" id="KW-0732">Signal</keyword>
<dbReference type="SMART" id="SM00020">
    <property type="entry name" value="Tryp_SPc"/>
    <property type="match status" value="1"/>
</dbReference>
<dbReference type="PROSITE" id="PS50240">
    <property type="entry name" value="TRYPSIN_DOM"/>
    <property type="match status" value="1"/>
</dbReference>
<dbReference type="OrthoDB" id="5290391at2"/>
<dbReference type="Pfam" id="PF00089">
    <property type="entry name" value="Trypsin"/>
    <property type="match status" value="1"/>
</dbReference>
<comment type="caution">
    <text evidence="5">The sequence shown here is derived from an EMBL/GenBank/DDBJ whole genome shotgun (WGS) entry which is preliminary data.</text>
</comment>
<dbReference type="GO" id="GO:0004252">
    <property type="term" value="F:serine-type endopeptidase activity"/>
    <property type="evidence" value="ECO:0007669"/>
    <property type="project" value="InterPro"/>
</dbReference>
<dbReference type="InterPro" id="IPR009003">
    <property type="entry name" value="Peptidase_S1_PA"/>
</dbReference>
<dbReference type="InterPro" id="IPR050430">
    <property type="entry name" value="Peptidase_S1"/>
</dbReference>
<protein>
    <submittedName>
        <fullName evidence="5">Secreted trypsin-like serine protease</fullName>
    </submittedName>
</protein>
<organism evidence="5 6">
    <name type="scientific">Chondromyces apiculatus DSM 436</name>
    <dbReference type="NCBI Taxonomy" id="1192034"/>
    <lineage>
        <taxon>Bacteria</taxon>
        <taxon>Pseudomonadati</taxon>
        <taxon>Myxococcota</taxon>
        <taxon>Polyangia</taxon>
        <taxon>Polyangiales</taxon>
        <taxon>Polyangiaceae</taxon>
        <taxon>Chondromyces</taxon>
    </lineage>
</organism>
<keyword evidence="2" id="KW-1015">Disulfide bond</keyword>
<dbReference type="EMBL" id="ASRX01000039">
    <property type="protein sequence ID" value="EYF04064.1"/>
    <property type="molecule type" value="Genomic_DNA"/>
</dbReference>
<keyword evidence="5" id="KW-0378">Hydrolase</keyword>
<name>A0A017T4D1_9BACT</name>
<dbReference type="SUPFAM" id="SSF50494">
    <property type="entry name" value="Trypsin-like serine proteases"/>
    <property type="match status" value="1"/>
</dbReference>
<dbReference type="AlphaFoldDB" id="A0A017T4D1"/>
<dbReference type="eggNOG" id="COG3591">
    <property type="taxonomic scope" value="Bacteria"/>
</dbReference>
<evidence type="ECO:0000313" key="6">
    <source>
        <dbReference type="Proteomes" id="UP000019678"/>
    </source>
</evidence>
<evidence type="ECO:0000256" key="2">
    <source>
        <dbReference type="ARBA" id="ARBA00023157"/>
    </source>
</evidence>
<evidence type="ECO:0000259" key="4">
    <source>
        <dbReference type="PROSITE" id="PS50240"/>
    </source>
</evidence>
<feature type="domain" description="Peptidase S1" evidence="4">
    <location>
        <begin position="36"/>
        <end position="268"/>
    </location>
</feature>
<evidence type="ECO:0000256" key="3">
    <source>
        <dbReference type="SAM" id="SignalP"/>
    </source>
</evidence>
<dbReference type="PRINTS" id="PR00722">
    <property type="entry name" value="CHYMOTRYPSIN"/>
</dbReference>
<dbReference type="Proteomes" id="UP000019678">
    <property type="component" value="Unassembled WGS sequence"/>
</dbReference>
<reference evidence="5 6" key="1">
    <citation type="submission" date="2013-05" db="EMBL/GenBank/DDBJ databases">
        <title>Genome assembly of Chondromyces apiculatus DSM 436.</title>
        <authorList>
            <person name="Sharma G."/>
            <person name="Khatri I."/>
            <person name="Kaur C."/>
            <person name="Mayilraj S."/>
            <person name="Subramanian S."/>
        </authorList>
    </citation>
    <scope>NUCLEOTIDE SEQUENCE [LARGE SCALE GENOMIC DNA]</scope>
    <source>
        <strain evidence="5 6">DSM 436</strain>
    </source>
</reference>
<dbReference type="GO" id="GO:0006508">
    <property type="term" value="P:proteolysis"/>
    <property type="evidence" value="ECO:0007669"/>
    <property type="project" value="UniProtKB-KW"/>
</dbReference>
<comment type="similarity">
    <text evidence="1">Belongs to the peptidase S1 family.</text>
</comment>
<proteinExistence type="inferred from homology"/>
<dbReference type="Gene3D" id="2.40.10.10">
    <property type="entry name" value="Trypsin-like serine proteases"/>
    <property type="match status" value="2"/>
</dbReference>
<evidence type="ECO:0000313" key="5">
    <source>
        <dbReference type="EMBL" id="EYF04064.1"/>
    </source>
</evidence>
<dbReference type="InterPro" id="IPR043504">
    <property type="entry name" value="Peptidase_S1_PA_chymotrypsin"/>
</dbReference>
<dbReference type="PANTHER" id="PTHR24276">
    <property type="entry name" value="POLYSERASE-RELATED"/>
    <property type="match status" value="1"/>
</dbReference>
<evidence type="ECO:0000256" key="1">
    <source>
        <dbReference type="ARBA" id="ARBA00007664"/>
    </source>
</evidence>